<accession>A0ABQ5YVS6</accession>
<evidence type="ECO:0000256" key="1">
    <source>
        <dbReference type="ARBA" id="ARBA00005059"/>
    </source>
</evidence>
<dbReference type="SUPFAM" id="SSF69075">
    <property type="entry name" value="Glutamyl tRNA-reductase dimerization domain"/>
    <property type="match status" value="1"/>
</dbReference>
<comment type="miscellaneous">
    <text evidence="8">During catalysis, the active site Cys acts as a nucleophile attacking the alpha-carbonyl group of tRNA-bound glutamate with the formation of a thioester intermediate between enzyme and glutamate, and the concomitant release of tRNA(Glu). The thioester intermediate is finally reduced by direct hydride transfer from NADPH, to form the product GSA.</text>
</comment>
<dbReference type="Gene3D" id="3.40.50.720">
    <property type="entry name" value="NAD(P)-binding Rossmann-like Domain"/>
    <property type="match status" value="1"/>
</dbReference>
<dbReference type="PROSITE" id="PS00747">
    <property type="entry name" value="GLUTR"/>
    <property type="match status" value="1"/>
</dbReference>
<comment type="subunit">
    <text evidence="8">Homodimer.</text>
</comment>
<comment type="domain">
    <text evidence="8">Possesses an unusual extended V-shaped dimeric structure with each monomer consisting of three distinct domains arranged along a curved 'spinal' alpha-helix. The N-terminal catalytic domain specifically recognizes the glutamate moiety of the substrate. The second domain is the NADPH-binding domain, and the third C-terminal domain is responsible for dimerization.</text>
</comment>
<feature type="domain" description="Quinate/shikimate 5-dehydrogenase/glutamyl-tRNA reductase" evidence="11">
    <location>
        <begin position="177"/>
        <end position="310"/>
    </location>
</feature>
<evidence type="ECO:0000256" key="6">
    <source>
        <dbReference type="ARBA" id="ARBA00023244"/>
    </source>
</evidence>
<comment type="function">
    <text evidence="8">Catalyzes the NADPH-dependent reduction of glutamyl-tRNA(Glu) to glutamate 1-semialdehyde (GSA).</text>
</comment>
<dbReference type="RefSeq" id="WP_284282094.1">
    <property type="nucleotide sequence ID" value="NZ_BSOJ01000030.1"/>
</dbReference>
<evidence type="ECO:0000256" key="2">
    <source>
        <dbReference type="ARBA" id="ARBA00005916"/>
    </source>
</evidence>
<feature type="domain" description="Tetrapyrrole biosynthesis glutamyl-tRNA reductase dimerisation" evidence="10">
    <location>
        <begin position="326"/>
        <end position="423"/>
    </location>
</feature>
<dbReference type="Pfam" id="PF05201">
    <property type="entry name" value="GlutR_N"/>
    <property type="match status" value="1"/>
</dbReference>
<keyword evidence="4 8" id="KW-0521">NADP</keyword>
<evidence type="ECO:0000256" key="9">
    <source>
        <dbReference type="RuleBase" id="RU000584"/>
    </source>
</evidence>
<feature type="active site" description="Nucleophile" evidence="8">
    <location>
        <position position="56"/>
    </location>
</feature>
<dbReference type="Gene3D" id="3.30.460.30">
    <property type="entry name" value="Glutamyl-tRNA reductase, N-terminal domain"/>
    <property type="match status" value="1"/>
</dbReference>
<keyword evidence="6 8" id="KW-0627">Porphyrin biosynthesis</keyword>
<evidence type="ECO:0000256" key="5">
    <source>
        <dbReference type="ARBA" id="ARBA00023002"/>
    </source>
</evidence>
<evidence type="ECO:0000256" key="8">
    <source>
        <dbReference type="HAMAP-Rule" id="MF_00087"/>
    </source>
</evidence>
<dbReference type="Proteomes" id="UP001156664">
    <property type="component" value="Unassembled WGS sequence"/>
</dbReference>
<gene>
    <name evidence="8 13" type="primary">hemA</name>
    <name evidence="13" type="ORF">GCM10007875_24320</name>
</gene>
<evidence type="ECO:0000256" key="4">
    <source>
        <dbReference type="ARBA" id="ARBA00022857"/>
    </source>
</evidence>
<dbReference type="EC" id="1.2.1.70" evidence="3 8"/>
<evidence type="ECO:0000259" key="12">
    <source>
        <dbReference type="Pfam" id="PF05201"/>
    </source>
</evidence>
<protein>
    <recommendedName>
        <fullName evidence="3 8">Glutamyl-tRNA reductase</fullName>
        <shortName evidence="8">GluTR</shortName>
        <ecNumber evidence="3 8">1.2.1.70</ecNumber>
    </recommendedName>
</protein>
<dbReference type="Pfam" id="PF00745">
    <property type="entry name" value="GlutR_dimer"/>
    <property type="match status" value="1"/>
</dbReference>
<evidence type="ECO:0000313" key="13">
    <source>
        <dbReference type="EMBL" id="GLR27341.1"/>
    </source>
</evidence>
<feature type="domain" description="Glutamyl-tRNA reductase N-terminal" evidence="12">
    <location>
        <begin position="6"/>
        <end position="162"/>
    </location>
</feature>
<feature type="binding site" evidence="8">
    <location>
        <position position="115"/>
    </location>
    <ligand>
        <name>substrate</name>
    </ligand>
</feature>
<comment type="pathway">
    <text evidence="1 8 9">Porphyrin-containing compound metabolism; protoporphyrin-IX biosynthesis; 5-aminolevulinate from L-glutamyl-tRNA(Glu): step 1/2.</text>
</comment>
<proteinExistence type="inferred from homology"/>
<feature type="binding site" evidence="8">
    <location>
        <begin position="120"/>
        <end position="122"/>
    </location>
    <ligand>
        <name>substrate</name>
    </ligand>
</feature>
<dbReference type="InterPro" id="IPR018214">
    <property type="entry name" value="GluRdtase_CS"/>
</dbReference>
<sequence length="429" mass="47380">MELLAVGLNYQSAPLALRERLAFPAEELPYSLQTLAGRISGLAKKSVAEAAILSTCNRTEVYCATDNSEEIKPLLLQWLAQERNVAPEDLLSHLYILPQHEVVRHAFRVASGLDSMVLGEAQILGQMKQAARSAEEAGTLGQMLHQLFQRTFSVAKEVRSHTEIGAHSVSMASAAVKLANRIFGDLSKRHVLFIGAGEMIQLCATHFAAQNPKSITIANRSQERAQLLASVHQANVIPLSAVPDQLGKSDIVISCTASTLPIIGLGTVENACRVRKHEPIFMLDLAVPRDIEAQVSRLDDVFLYTVDDLSLIVQEGREHRAAAVEQAEAIIETQVQGFMRWVSERSMVPAIQHIHQQADDIAQLELDHARRLLAKGTDIDEVLQLMAHRLSAKFAHGPMQALHNAPASDRDTLMKWLPQLFDLKNRDHK</sequence>
<evidence type="ECO:0000259" key="11">
    <source>
        <dbReference type="Pfam" id="PF01488"/>
    </source>
</evidence>
<dbReference type="InterPro" id="IPR015895">
    <property type="entry name" value="4pyrrol_synth_GluRdtase_N"/>
</dbReference>
<keyword evidence="5 8" id="KW-0560">Oxidoreductase</keyword>
<dbReference type="Pfam" id="PF01488">
    <property type="entry name" value="Shikimate_DH"/>
    <property type="match status" value="1"/>
</dbReference>
<dbReference type="InterPro" id="IPR000343">
    <property type="entry name" value="4pyrrol_synth_GluRdtase"/>
</dbReference>
<dbReference type="SUPFAM" id="SSF51735">
    <property type="entry name" value="NAD(P)-binding Rossmann-fold domains"/>
    <property type="match status" value="1"/>
</dbReference>
<dbReference type="PANTHER" id="PTHR43013">
    <property type="entry name" value="GLUTAMYL-TRNA REDUCTASE"/>
    <property type="match status" value="1"/>
</dbReference>
<evidence type="ECO:0000313" key="14">
    <source>
        <dbReference type="Proteomes" id="UP001156664"/>
    </source>
</evidence>
<evidence type="ECO:0000259" key="10">
    <source>
        <dbReference type="Pfam" id="PF00745"/>
    </source>
</evidence>
<name>A0ABQ5YVS6_9BURK</name>
<comment type="caution">
    <text evidence="13">The sequence shown here is derived from an EMBL/GenBank/DDBJ whole genome shotgun (WGS) entry which is preliminary data.</text>
</comment>
<feature type="binding site" evidence="8">
    <location>
        <position position="126"/>
    </location>
    <ligand>
        <name>substrate</name>
    </ligand>
</feature>
<dbReference type="PIRSF" id="PIRSF000445">
    <property type="entry name" value="4pyrrol_synth_GluRdtase"/>
    <property type="match status" value="1"/>
</dbReference>
<dbReference type="CDD" id="cd05213">
    <property type="entry name" value="NAD_bind_Glutamyl_tRNA_reduct"/>
    <property type="match status" value="1"/>
</dbReference>
<dbReference type="InterPro" id="IPR036453">
    <property type="entry name" value="GluRdtase_dimer_dom_sf"/>
</dbReference>
<dbReference type="HAMAP" id="MF_00087">
    <property type="entry name" value="Glu_tRNA_reductase"/>
    <property type="match status" value="1"/>
</dbReference>
<dbReference type="InterPro" id="IPR015896">
    <property type="entry name" value="4pyrrol_synth_GluRdtase_dimer"/>
</dbReference>
<dbReference type="EMBL" id="BSOJ01000030">
    <property type="protein sequence ID" value="GLR27341.1"/>
    <property type="molecule type" value="Genomic_DNA"/>
</dbReference>
<reference evidence="14" key="1">
    <citation type="journal article" date="2019" name="Int. J. Syst. Evol. Microbiol.">
        <title>The Global Catalogue of Microorganisms (GCM) 10K type strain sequencing project: providing services to taxonomists for standard genome sequencing and annotation.</title>
        <authorList>
            <consortium name="The Broad Institute Genomics Platform"/>
            <consortium name="The Broad Institute Genome Sequencing Center for Infectious Disease"/>
            <person name="Wu L."/>
            <person name="Ma J."/>
        </authorList>
    </citation>
    <scope>NUCLEOTIDE SEQUENCE [LARGE SCALE GENOMIC DNA]</scope>
    <source>
        <strain evidence="14">NBRC 105857</strain>
    </source>
</reference>
<dbReference type="PANTHER" id="PTHR43013:SF1">
    <property type="entry name" value="GLUTAMYL-TRNA REDUCTASE"/>
    <property type="match status" value="1"/>
</dbReference>
<keyword evidence="14" id="KW-1185">Reference proteome</keyword>
<dbReference type="InterPro" id="IPR036291">
    <property type="entry name" value="NAD(P)-bd_dom_sf"/>
</dbReference>
<dbReference type="InterPro" id="IPR036343">
    <property type="entry name" value="GluRdtase_N_sf"/>
</dbReference>
<dbReference type="InterPro" id="IPR006151">
    <property type="entry name" value="Shikm_DH/Glu-tRNA_Rdtase"/>
</dbReference>
<evidence type="ECO:0000256" key="7">
    <source>
        <dbReference type="ARBA" id="ARBA00047464"/>
    </source>
</evidence>
<organism evidence="13 14">
    <name type="scientific">Limnobacter litoralis</name>
    <dbReference type="NCBI Taxonomy" id="481366"/>
    <lineage>
        <taxon>Bacteria</taxon>
        <taxon>Pseudomonadati</taxon>
        <taxon>Pseudomonadota</taxon>
        <taxon>Betaproteobacteria</taxon>
        <taxon>Burkholderiales</taxon>
        <taxon>Burkholderiaceae</taxon>
        <taxon>Limnobacter</taxon>
    </lineage>
</organism>
<evidence type="ECO:0000256" key="3">
    <source>
        <dbReference type="ARBA" id="ARBA00012970"/>
    </source>
</evidence>
<dbReference type="SUPFAM" id="SSF69742">
    <property type="entry name" value="Glutamyl tRNA-reductase catalytic, N-terminal domain"/>
    <property type="match status" value="1"/>
</dbReference>
<feature type="binding site" evidence="8">
    <location>
        <begin position="55"/>
        <end position="58"/>
    </location>
    <ligand>
        <name>substrate</name>
    </ligand>
</feature>
<comment type="similarity">
    <text evidence="2 8 9">Belongs to the glutamyl-tRNA reductase family.</text>
</comment>
<feature type="binding site" evidence="8">
    <location>
        <begin position="195"/>
        <end position="200"/>
    </location>
    <ligand>
        <name>NADP(+)</name>
        <dbReference type="ChEBI" id="CHEBI:58349"/>
    </ligand>
</feature>
<feature type="site" description="Important for activity" evidence="8">
    <location>
        <position position="105"/>
    </location>
</feature>
<comment type="catalytic activity">
    <reaction evidence="7 8 9">
        <text>(S)-4-amino-5-oxopentanoate + tRNA(Glu) + NADP(+) = L-glutamyl-tRNA(Glu) + NADPH + H(+)</text>
        <dbReference type="Rhea" id="RHEA:12344"/>
        <dbReference type="Rhea" id="RHEA-COMP:9663"/>
        <dbReference type="Rhea" id="RHEA-COMP:9680"/>
        <dbReference type="ChEBI" id="CHEBI:15378"/>
        <dbReference type="ChEBI" id="CHEBI:57501"/>
        <dbReference type="ChEBI" id="CHEBI:57783"/>
        <dbReference type="ChEBI" id="CHEBI:58349"/>
        <dbReference type="ChEBI" id="CHEBI:78442"/>
        <dbReference type="ChEBI" id="CHEBI:78520"/>
        <dbReference type="EC" id="1.2.1.70"/>
    </reaction>
</comment>
<dbReference type="NCBIfam" id="TIGR01035">
    <property type="entry name" value="hemA"/>
    <property type="match status" value="1"/>
</dbReference>